<gene>
    <name evidence="1" type="ORF">C8N47_101288</name>
</gene>
<dbReference type="Proteomes" id="UP000243525">
    <property type="component" value="Unassembled WGS sequence"/>
</dbReference>
<evidence type="ECO:0000313" key="2">
    <source>
        <dbReference type="Proteomes" id="UP000243525"/>
    </source>
</evidence>
<organism evidence="1 2">
    <name type="scientific">Mangrovibacterium marinum</name>
    <dbReference type="NCBI Taxonomy" id="1639118"/>
    <lineage>
        <taxon>Bacteria</taxon>
        <taxon>Pseudomonadati</taxon>
        <taxon>Bacteroidota</taxon>
        <taxon>Bacteroidia</taxon>
        <taxon>Marinilabiliales</taxon>
        <taxon>Prolixibacteraceae</taxon>
        <taxon>Mangrovibacterium</taxon>
    </lineage>
</organism>
<comment type="caution">
    <text evidence="1">The sequence shown here is derived from an EMBL/GenBank/DDBJ whole genome shotgun (WGS) entry which is preliminary data.</text>
</comment>
<protein>
    <submittedName>
        <fullName evidence="1">Uncharacterized protein</fullName>
    </submittedName>
</protein>
<proteinExistence type="predicted"/>
<sequence length="40" mass="4847">MLLGAEPDIWKRKQDIRFFLGDNWFNFFLLKANIIEYVLA</sequence>
<dbReference type="AlphaFoldDB" id="A0A2T5C6R7"/>
<keyword evidence="2" id="KW-1185">Reference proteome</keyword>
<accession>A0A2T5C6R7</accession>
<dbReference type="EMBL" id="QAAD01000001">
    <property type="protein sequence ID" value="PTN10638.1"/>
    <property type="molecule type" value="Genomic_DNA"/>
</dbReference>
<reference evidence="1 2" key="1">
    <citation type="submission" date="2018-04" db="EMBL/GenBank/DDBJ databases">
        <title>Genomic Encyclopedia of Archaeal and Bacterial Type Strains, Phase II (KMG-II): from individual species to whole genera.</title>
        <authorList>
            <person name="Goeker M."/>
        </authorList>
    </citation>
    <scope>NUCLEOTIDE SEQUENCE [LARGE SCALE GENOMIC DNA]</scope>
    <source>
        <strain evidence="1 2">DSM 28823</strain>
    </source>
</reference>
<evidence type="ECO:0000313" key="1">
    <source>
        <dbReference type="EMBL" id="PTN10638.1"/>
    </source>
</evidence>
<name>A0A2T5C6R7_9BACT</name>